<proteinExistence type="predicted"/>
<dbReference type="AlphaFoldDB" id="A0A7S1N204"/>
<dbReference type="EMBL" id="HBGA01008491">
    <property type="protein sequence ID" value="CAD8991994.1"/>
    <property type="molecule type" value="Transcribed_RNA"/>
</dbReference>
<evidence type="ECO:0000313" key="2">
    <source>
        <dbReference type="EMBL" id="CAD8991994.1"/>
    </source>
</evidence>
<reference evidence="2" key="1">
    <citation type="submission" date="2021-01" db="EMBL/GenBank/DDBJ databases">
        <authorList>
            <person name="Corre E."/>
            <person name="Pelletier E."/>
            <person name="Niang G."/>
            <person name="Scheremetjew M."/>
            <person name="Finn R."/>
            <person name="Kale V."/>
            <person name="Holt S."/>
            <person name="Cochrane G."/>
            <person name="Meng A."/>
            <person name="Brown T."/>
            <person name="Cohen L."/>
        </authorList>
    </citation>
    <scope>NUCLEOTIDE SEQUENCE</scope>
    <source>
        <strain evidence="2">NIES-381</strain>
    </source>
</reference>
<name>A0A7S1N204_9EUGL</name>
<protein>
    <recommendedName>
        <fullName evidence="3">Transmembrane protein</fullName>
    </recommendedName>
</protein>
<keyword evidence="1" id="KW-0472">Membrane</keyword>
<gene>
    <name evidence="2" type="ORF">EGYM00392_LOCUS3040</name>
</gene>
<accession>A0A7S1N204</accession>
<organism evidence="2">
    <name type="scientific">Eutreptiella gymnastica</name>
    <dbReference type="NCBI Taxonomy" id="73025"/>
    <lineage>
        <taxon>Eukaryota</taxon>
        <taxon>Discoba</taxon>
        <taxon>Euglenozoa</taxon>
        <taxon>Euglenida</taxon>
        <taxon>Spirocuta</taxon>
        <taxon>Euglenophyceae</taxon>
        <taxon>Eutreptiales</taxon>
        <taxon>Eutreptiaceae</taxon>
        <taxon>Eutreptiella</taxon>
    </lineage>
</organism>
<evidence type="ECO:0008006" key="3">
    <source>
        <dbReference type="Google" id="ProtNLM"/>
    </source>
</evidence>
<evidence type="ECO:0000256" key="1">
    <source>
        <dbReference type="SAM" id="Phobius"/>
    </source>
</evidence>
<sequence length="112" mass="13250">MRERPPTLHWDASNRFENVQRLKWENAAIKSPKTTFFQKQVLTQRGYWHTSLALGAVCVTYPFLYYAATKLFPDTQDFRSQLTTLRWIGGLEEKDYYIVERFKAIERAKAKA</sequence>
<keyword evidence="1" id="KW-1133">Transmembrane helix</keyword>
<keyword evidence="1" id="KW-0812">Transmembrane</keyword>
<feature type="transmembrane region" description="Helical" evidence="1">
    <location>
        <begin position="47"/>
        <end position="68"/>
    </location>
</feature>